<feature type="transmembrane region" description="Helical" evidence="1">
    <location>
        <begin position="6"/>
        <end position="26"/>
    </location>
</feature>
<evidence type="ECO:0000256" key="1">
    <source>
        <dbReference type="SAM" id="Phobius"/>
    </source>
</evidence>
<dbReference type="RefSeq" id="YP_009846102.1">
    <property type="nucleotide sequence ID" value="NC_048768.1"/>
</dbReference>
<dbReference type="GeneID" id="55616468"/>
<evidence type="ECO:0000313" key="2">
    <source>
        <dbReference type="EMBL" id="QDF18301.1"/>
    </source>
</evidence>
<sequence>MVLEWYVIVPLWIMVFFATVAWKVFIAHKPKPLPRPLGTQYSEKEIANQVRLWNLDPISYMKLLESPEGLDPAKVRWALAGLNPDPESKWEVESLDEVAMHERLYQMYPDVYMKMLESPEGVTPEKLRLALGGLKPLDEEN</sequence>
<protein>
    <submittedName>
        <fullName evidence="2">Uncharacterized protein</fullName>
    </submittedName>
</protein>
<organism evidence="2 3">
    <name type="scientific">Gordonia phage Chelms</name>
    <dbReference type="NCBI Taxonomy" id="2588132"/>
    <lineage>
        <taxon>Viruses</taxon>
        <taxon>Duplodnaviria</taxon>
        <taxon>Heunggongvirae</taxon>
        <taxon>Uroviricota</taxon>
        <taxon>Caudoviricetes</taxon>
        <taxon>Montyvirus</taxon>
        <taxon>Montyvirus chelms</taxon>
    </lineage>
</organism>
<dbReference type="Proteomes" id="UP000315166">
    <property type="component" value="Segment"/>
</dbReference>
<keyword evidence="1" id="KW-0472">Membrane</keyword>
<keyword evidence="3" id="KW-1185">Reference proteome</keyword>
<accession>A0A4Y6ELN1</accession>
<keyword evidence="1" id="KW-0812">Transmembrane</keyword>
<gene>
    <name evidence="2" type="primary">87</name>
    <name evidence="2" type="ORF">SEA_CHELMS_87</name>
</gene>
<keyword evidence="1" id="KW-1133">Transmembrane helix</keyword>
<dbReference type="EMBL" id="MK801733">
    <property type="protein sequence ID" value="QDF18301.1"/>
    <property type="molecule type" value="Genomic_DNA"/>
</dbReference>
<reference evidence="2 3" key="1">
    <citation type="submission" date="2019-04" db="EMBL/GenBank/DDBJ databases">
        <authorList>
            <person name="Ahlbrecht B.C."/>
            <person name="Almail A."/>
            <person name="Blakestad S.M."/>
            <person name="Calhoun C.D."/>
            <person name="Chesley E."/>
            <person name="Craven C.R."/>
            <person name="Hoagland S.Z."/>
            <person name="Jost S.L."/>
            <person name="Manz Z.R."/>
            <person name="Pena P.B."/>
            <person name="Pfenning K.J."/>
            <person name="Postl L.C."/>
            <person name="Ramsey E.P."/>
            <person name="Roberts C.A."/>
            <person name="Sevcik K.M."/>
            <person name="Whitman F.C."/>
            <person name="Chia C.P."/>
            <person name="McKinney A.L."/>
            <person name="Tolsma S."/>
            <person name="Ward R.E."/>
            <person name="Garlena R.A."/>
            <person name="Russell D.A."/>
            <person name="Pope W.H."/>
            <person name="Jacobs-Sera D."/>
            <person name="Hatfull G.F."/>
        </authorList>
    </citation>
    <scope>NUCLEOTIDE SEQUENCE [LARGE SCALE GENOMIC DNA]</scope>
</reference>
<dbReference type="KEGG" id="vg:55616468"/>
<evidence type="ECO:0000313" key="3">
    <source>
        <dbReference type="Proteomes" id="UP000315166"/>
    </source>
</evidence>
<proteinExistence type="predicted"/>
<name>A0A4Y6ELN1_9CAUD</name>